<keyword evidence="3" id="KW-1003">Cell membrane</keyword>
<keyword evidence="10" id="KW-1185">Reference proteome</keyword>
<sequence>MKITLENLSFTYAKGTPYEKEVLREINLEIKASETVFITGRTGSGKTTLLYILDFLLKPTSGKIKVNGENPFKDPYRFRKHIGIAFQFPEHQFFSERVIDEIVFSMKNFDVENIDENLEKVLSITGIEKKLLSKSPFELSGGQQRRVAIASAIAHNPEFLILDEPTASLDSTGISMIKTLMKNWSLLGKTLIVVTHDLNQFKDLNKKVYELKNGTLKEVK</sequence>
<dbReference type="InterPro" id="IPR017871">
    <property type="entry name" value="ABC_transporter-like_CS"/>
</dbReference>
<keyword evidence="4" id="KW-0547">Nucleotide-binding</keyword>
<dbReference type="Pfam" id="PF00005">
    <property type="entry name" value="ABC_tran"/>
    <property type="match status" value="1"/>
</dbReference>
<dbReference type="InterPro" id="IPR050095">
    <property type="entry name" value="ECF_ABC_transporter_ATP-bd"/>
</dbReference>
<dbReference type="InterPro" id="IPR015856">
    <property type="entry name" value="ABC_transpr_CbiO/EcfA_su"/>
</dbReference>
<feature type="domain" description="ABC transporter" evidence="8">
    <location>
        <begin position="3"/>
        <end position="219"/>
    </location>
</feature>
<dbReference type="PANTHER" id="PTHR43553">
    <property type="entry name" value="HEAVY METAL TRANSPORTER"/>
    <property type="match status" value="1"/>
</dbReference>
<evidence type="ECO:0000256" key="6">
    <source>
        <dbReference type="ARBA" id="ARBA00022967"/>
    </source>
</evidence>
<evidence type="ECO:0000313" key="9">
    <source>
        <dbReference type="EMBL" id="QTA37629.1"/>
    </source>
</evidence>
<dbReference type="GO" id="GO:0005524">
    <property type="term" value="F:ATP binding"/>
    <property type="evidence" value="ECO:0007669"/>
    <property type="project" value="UniProtKB-KW"/>
</dbReference>
<evidence type="ECO:0000313" key="10">
    <source>
        <dbReference type="Proteomes" id="UP000671862"/>
    </source>
</evidence>
<dbReference type="Proteomes" id="UP000671862">
    <property type="component" value="Chromosome"/>
</dbReference>
<keyword evidence="2" id="KW-0813">Transport</keyword>
<dbReference type="CDD" id="cd03225">
    <property type="entry name" value="ABC_cobalt_CbiO_domain1"/>
    <property type="match status" value="1"/>
</dbReference>
<dbReference type="InterPro" id="IPR003593">
    <property type="entry name" value="AAA+_ATPase"/>
</dbReference>
<evidence type="ECO:0000256" key="2">
    <source>
        <dbReference type="ARBA" id="ARBA00022448"/>
    </source>
</evidence>
<gene>
    <name evidence="9" type="ORF">JYK00_07815</name>
</gene>
<evidence type="ECO:0000256" key="7">
    <source>
        <dbReference type="ARBA" id="ARBA00023136"/>
    </source>
</evidence>
<name>A0ABX7S547_9BACT</name>
<comment type="subcellular location">
    <subcellularLocation>
        <location evidence="1">Cell membrane</location>
        <topology evidence="1">Peripheral membrane protein</topology>
    </subcellularLocation>
</comment>
<dbReference type="RefSeq" id="WP_207566353.1">
    <property type="nucleotide sequence ID" value="NZ_CP071446.1"/>
</dbReference>
<evidence type="ECO:0000259" key="8">
    <source>
        <dbReference type="PROSITE" id="PS50893"/>
    </source>
</evidence>
<reference evidence="9 10" key="1">
    <citation type="submission" date="2021-03" db="EMBL/GenBank/DDBJ databases">
        <title>Thermosipho ferrireducens sp.nov., an anaerobic thermophilic iron-reducing bacterium isolated from a deep-sea hydrothermal sulfide deposits.</title>
        <authorList>
            <person name="Zeng X."/>
            <person name="Chen Y."/>
            <person name="Shao Z."/>
        </authorList>
    </citation>
    <scope>NUCLEOTIDE SEQUENCE [LARGE SCALE GENOMIC DNA]</scope>
    <source>
        <strain evidence="9 10">JL129W03</strain>
    </source>
</reference>
<organism evidence="9 10">
    <name type="scientific">Thermosipho ferrireducens</name>
    <dbReference type="NCBI Taxonomy" id="2571116"/>
    <lineage>
        <taxon>Bacteria</taxon>
        <taxon>Thermotogati</taxon>
        <taxon>Thermotogota</taxon>
        <taxon>Thermotogae</taxon>
        <taxon>Thermotogales</taxon>
        <taxon>Fervidobacteriaceae</taxon>
        <taxon>Thermosipho</taxon>
    </lineage>
</organism>
<dbReference type="PROSITE" id="PS50893">
    <property type="entry name" value="ABC_TRANSPORTER_2"/>
    <property type="match status" value="1"/>
</dbReference>
<keyword evidence="6" id="KW-1278">Translocase</keyword>
<dbReference type="Gene3D" id="3.40.50.300">
    <property type="entry name" value="P-loop containing nucleotide triphosphate hydrolases"/>
    <property type="match status" value="1"/>
</dbReference>
<dbReference type="InterPro" id="IPR003439">
    <property type="entry name" value="ABC_transporter-like_ATP-bd"/>
</dbReference>
<dbReference type="SUPFAM" id="SSF52540">
    <property type="entry name" value="P-loop containing nucleoside triphosphate hydrolases"/>
    <property type="match status" value="1"/>
</dbReference>
<dbReference type="InterPro" id="IPR027417">
    <property type="entry name" value="P-loop_NTPase"/>
</dbReference>
<evidence type="ECO:0000256" key="1">
    <source>
        <dbReference type="ARBA" id="ARBA00004202"/>
    </source>
</evidence>
<dbReference type="PROSITE" id="PS00211">
    <property type="entry name" value="ABC_TRANSPORTER_1"/>
    <property type="match status" value="1"/>
</dbReference>
<keyword evidence="7" id="KW-0472">Membrane</keyword>
<protein>
    <submittedName>
        <fullName evidence="9">ATP-binding cassette domain-containing protein</fullName>
    </submittedName>
</protein>
<evidence type="ECO:0000256" key="3">
    <source>
        <dbReference type="ARBA" id="ARBA00022475"/>
    </source>
</evidence>
<proteinExistence type="predicted"/>
<dbReference type="EMBL" id="CP071446">
    <property type="protein sequence ID" value="QTA37629.1"/>
    <property type="molecule type" value="Genomic_DNA"/>
</dbReference>
<dbReference type="SMART" id="SM00382">
    <property type="entry name" value="AAA"/>
    <property type="match status" value="1"/>
</dbReference>
<evidence type="ECO:0000256" key="5">
    <source>
        <dbReference type="ARBA" id="ARBA00022840"/>
    </source>
</evidence>
<evidence type="ECO:0000256" key="4">
    <source>
        <dbReference type="ARBA" id="ARBA00022741"/>
    </source>
</evidence>
<keyword evidence="5 9" id="KW-0067">ATP-binding</keyword>
<accession>A0ABX7S547</accession>
<dbReference type="PANTHER" id="PTHR43553:SF27">
    <property type="entry name" value="ENERGY-COUPLING FACTOR TRANSPORTER ATP-BINDING PROTEIN ECFA2"/>
    <property type="match status" value="1"/>
</dbReference>